<proteinExistence type="predicted"/>
<evidence type="ECO:0000313" key="1">
    <source>
        <dbReference type="EMBL" id="OJX61178.1"/>
    </source>
</evidence>
<dbReference type="Proteomes" id="UP000184233">
    <property type="component" value="Unassembled WGS sequence"/>
</dbReference>
<dbReference type="Gene3D" id="1.25.40.10">
    <property type="entry name" value="Tetratricopeptide repeat domain"/>
    <property type="match status" value="1"/>
</dbReference>
<accession>A0A1M3L6I5</accession>
<protein>
    <recommendedName>
        <fullName evidence="3">Tetratricopeptide repeat protein</fullName>
    </recommendedName>
</protein>
<sequence>MMYLLTTLIVFLLSGITYITAQVLQNPESSYNRGIEAIRRNDFATARTELTKAVKDSATNAQAWHALAFVGMETRDYGLIGNAGKHISALEPARYEGWYFLALEYYERKVMDSLAIMARKVMAISPEKAREANLVDILQGLSQDSIGLRDSVFSTPDGTVRISLPASWSTRLIDDGKTLNWFISLEPVKTETDMFSTGVSIHWIRKVSESFKLDGQTDAPFLVGFWAGYSENMPNTIHPFYRKQLDTIAIERGEEWWGRIVMEDRQLTADSHKLRKYGAIIARKDELFLCSMECPMENWPLYEDRFKKAFESIVFPN</sequence>
<comment type="caution">
    <text evidence="1">The sequence shown here is derived from an EMBL/GenBank/DDBJ whole genome shotgun (WGS) entry which is preliminary data.</text>
</comment>
<evidence type="ECO:0000313" key="2">
    <source>
        <dbReference type="Proteomes" id="UP000184233"/>
    </source>
</evidence>
<dbReference type="InterPro" id="IPR011990">
    <property type="entry name" value="TPR-like_helical_dom_sf"/>
</dbReference>
<dbReference type="SUPFAM" id="SSF48452">
    <property type="entry name" value="TPR-like"/>
    <property type="match status" value="1"/>
</dbReference>
<dbReference type="EMBL" id="MKVH01000002">
    <property type="protein sequence ID" value="OJX61178.1"/>
    <property type="molecule type" value="Genomic_DNA"/>
</dbReference>
<evidence type="ECO:0008006" key="3">
    <source>
        <dbReference type="Google" id="ProtNLM"/>
    </source>
</evidence>
<reference evidence="1 2" key="1">
    <citation type="submission" date="2016-09" db="EMBL/GenBank/DDBJ databases">
        <title>Genome-resolved meta-omics ties microbial dynamics to process performance in biotechnology for thiocyanate degradation.</title>
        <authorList>
            <person name="Kantor R.S."/>
            <person name="Huddy R.J."/>
            <person name="Iyer R."/>
            <person name="Thomas B.C."/>
            <person name="Brown C.T."/>
            <person name="Anantharaman K."/>
            <person name="Tringe S."/>
            <person name="Hettich R.L."/>
            <person name="Harrison S.T."/>
            <person name="Banfield J.F."/>
        </authorList>
    </citation>
    <scope>NUCLEOTIDE SEQUENCE [LARGE SCALE GENOMIC DNA]</scope>
    <source>
        <strain evidence="1">59-99</strain>
    </source>
</reference>
<organism evidence="1 2">
    <name type="scientific">Candidatus Kapaibacterium thiocyanatum</name>
    <dbReference type="NCBI Taxonomy" id="1895771"/>
    <lineage>
        <taxon>Bacteria</taxon>
        <taxon>Pseudomonadati</taxon>
        <taxon>Candidatus Kapaibacteriota</taxon>
        <taxon>Candidatus Kapaibacteriia</taxon>
        <taxon>Candidatus Kapaibacteriales</taxon>
        <taxon>Candidatus Kapaibacteriaceae</taxon>
        <taxon>Candidatus Kapaibacterium</taxon>
    </lineage>
</organism>
<dbReference type="AlphaFoldDB" id="A0A1M3L6I5"/>
<gene>
    <name evidence="1" type="ORF">BGO89_00890</name>
</gene>
<name>A0A1M3L6I5_9BACT</name>